<protein>
    <submittedName>
        <fullName evidence="1">Uncharacterized protein</fullName>
    </submittedName>
</protein>
<dbReference type="Proteomes" id="UP000631114">
    <property type="component" value="Unassembled WGS sequence"/>
</dbReference>
<reference evidence="1 2" key="1">
    <citation type="submission" date="2020-10" db="EMBL/GenBank/DDBJ databases">
        <title>The Coptis chinensis genome and diversification of protoberbering-type alkaloids.</title>
        <authorList>
            <person name="Wang B."/>
            <person name="Shu S."/>
            <person name="Song C."/>
            <person name="Liu Y."/>
        </authorList>
    </citation>
    <scope>NUCLEOTIDE SEQUENCE [LARGE SCALE GENOMIC DNA]</scope>
    <source>
        <strain evidence="1">HL-2020</strain>
        <tissue evidence="1">Leaf</tissue>
    </source>
</reference>
<evidence type="ECO:0000313" key="2">
    <source>
        <dbReference type="Proteomes" id="UP000631114"/>
    </source>
</evidence>
<sequence>MATLETQEERNRPEELNEMMFAKRGCCFWLPCFQSKTTVGSIVWWERIRTAENNNNEEKWWKKGFNALIKVREWSEIIAGPKWKTFIRRFNKNNRDRNGGGAERYGKYQYDPLSYSLNFDEGPGQNGKFDDDDLAFRDFSHRYASIPISAKSSMDLGKDGPTFS</sequence>
<dbReference type="EMBL" id="JADFTS010000001">
    <property type="protein sequence ID" value="KAF9626297.1"/>
    <property type="molecule type" value="Genomic_DNA"/>
</dbReference>
<name>A0A835J1N4_9MAGN</name>
<dbReference type="PANTHER" id="PTHR47076:SF12">
    <property type="entry name" value="NHL DOMAIN-CONTAINING PROTEIN"/>
    <property type="match status" value="1"/>
</dbReference>
<evidence type="ECO:0000313" key="1">
    <source>
        <dbReference type="EMBL" id="KAF9626297.1"/>
    </source>
</evidence>
<gene>
    <name evidence="1" type="ORF">IFM89_032146</name>
</gene>
<organism evidence="1 2">
    <name type="scientific">Coptis chinensis</name>
    <dbReference type="NCBI Taxonomy" id="261450"/>
    <lineage>
        <taxon>Eukaryota</taxon>
        <taxon>Viridiplantae</taxon>
        <taxon>Streptophyta</taxon>
        <taxon>Embryophyta</taxon>
        <taxon>Tracheophyta</taxon>
        <taxon>Spermatophyta</taxon>
        <taxon>Magnoliopsida</taxon>
        <taxon>Ranunculales</taxon>
        <taxon>Ranunculaceae</taxon>
        <taxon>Coptidoideae</taxon>
        <taxon>Coptis</taxon>
    </lineage>
</organism>
<dbReference type="PANTHER" id="PTHR47076">
    <property type="entry name" value="NHL DOMAIN PROTEIN"/>
    <property type="match status" value="1"/>
</dbReference>
<proteinExistence type="predicted"/>
<comment type="caution">
    <text evidence="1">The sequence shown here is derived from an EMBL/GenBank/DDBJ whole genome shotgun (WGS) entry which is preliminary data.</text>
</comment>
<dbReference type="AlphaFoldDB" id="A0A835J1N4"/>
<dbReference type="OrthoDB" id="1723198at2759"/>
<accession>A0A835J1N4</accession>
<keyword evidence="2" id="KW-1185">Reference proteome</keyword>